<keyword evidence="10" id="KW-1185">Reference proteome</keyword>
<feature type="region of interest" description="Disordered" evidence="7">
    <location>
        <begin position="183"/>
        <end position="214"/>
    </location>
</feature>
<keyword evidence="3 6" id="KW-0694">RNA-binding</keyword>
<dbReference type="GO" id="GO:0019843">
    <property type="term" value="F:rRNA binding"/>
    <property type="evidence" value="ECO:0007669"/>
    <property type="project" value="UniProtKB-KW"/>
</dbReference>
<dbReference type="SUPFAM" id="SSF55174">
    <property type="entry name" value="Alpha-L RNA-binding motif"/>
    <property type="match status" value="1"/>
</dbReference>
<dbReference type="InterPro" id="IPR018079">
    <property type="entry name" value="Ribosomal_uS4_CS"/>
</dbReference>
<proteinExistence type="inferred from homology"/>
<dbReference type="AlphaFoldDB" id="U4KYT5"/>
<dbReference type="InterPro" id="IPR002942">
    <property type="entry name" value="S4_RNA-bd"/>
</dbReference>
<feature type="domain" description="RNA-binding S4" evidence="8">
    <location>
        <begin position="124"/>
        <end position="184"/>
    </location>
</feature>
<dbReference type="CDD" id="cd00165">
    <property type="entry name" value="S4"/>
    <property type="match status" value="1"/>
</dbReference>
<keyword evidence="2 6" id="KW-0699">rRNA-binding</keyword>
<dbReference type="PANTHER" id="PTHR11831">
    <property type="entry name" value="30S 40S RIBOSOMAL PROTEIN"/>
    <property type="match status" value="1"/>
</dbReference>
<evidence type="ECO:0000256" key="5">
    <source>
        <dbReference type="ARBA" id="ARBA00023274"/>
    </source>
</evidence>
<dbReference type="InterPro" id="IPR022801">
    <property type="entry name" value="Ribosomal_uS4"/>
</dbReference>
<dbReference type="OMA" id="GDMFQVE"/>
<evidence type="ECO:0000259" key="8">
    <source>
        <dbReference type="SMART" id="SM00363"/>
    </source>
</evidence>
<evidence type="ECO:0000256" key="4">
    <source>
        <dbReference type="ARBA" id="ARBA00022980"/>
    </source>
</evidence>
<accession>U4KYT5</accession>
<evidence type="ECO:0000256" key="2">
    <source>
        <dbReference type="ARBA" id="ARBA00022730"/>
    </source>
</evidence>
<dbReference type="InterPro" id="IPR036986">
    <property type="entry name" value="S4_RNA-bd_sf"/>
</dbReference>
<dbReference type="Gene3D" id="3.10.290.10">
    <property type="entry name" value="RNA-binding S4 domain"/>
    <property type="match status" value="1"/>
</dbReference>
<dbReference type="PROSITE" id="PS00632">
    <property type="entry name" value="RIBOSOMAL_S4"/>
    <property type="match status" value="1"/>
</dbReference>
<dbReference type="OrthoDB" id="3356781at2759"/>
<keyword evidence="4 9" id="KW-0689">Ribosomal protein</keyword>
<dbReference type="GO" id="GO:0003735">
    <property type="term" value="F:structural constituent of ribosome"/>
    <property type="evidence" value="ECO:0007669"/>
    <property type="project" value="TreeGrafter"/>
</dbReference>
<evidence type="ECO:0000256" key="6">
    <source>
        <dbReference type="PROSITE-ProRule" id="PRU00182"/>
    </source>
</evidence>
<comment type="similarity">
    <text evidence="1">Belongs to the universal ribosomal protein uS4 family.</text>
</comment>
<dbReference type="SMART" id="SM00363">
    <property type="entry name" value="S4"/>
    <property type="match status" value="1"/>
</dbReference>
<dbReference type="EMBL" id="HF935357">
    <property type="protein sequence ID" value="CCX07561.1"/>
    <property type="molecule type" value="Genomic_DNA"/>
</dbReference>
<dbReference type="GO" id="GO:0005763">
    <property type="term" value="C:mitochondrial small ribosomal subunit"/>
    <property type="evidence" value="ECO:0007669"/>
    <property type="project" value="TreeGrafter"/>
</dbReference>
<dbReference type="eggNOG" id="ENOG502QTS9">
    <property type="taxonomic scope" value="Eukaryota"/>
</dbReference>
<organism evidence="9 10">
    <name type="scientific">Pyronema omphalodes (strain CBS 100304)</name>
    <name type="common">Pyronema confluens</name>
    <dbReference type="NCBI Taxonomy" id="1076935"/>
    <lineage>
        <taxon>Eukaryota</taxon>
        <taxon>Fungi</taxon>
        <taxon>Dikarya</taxon>
        <taxon>Ascomycota</taxon>
        <taxon>Pezizomycotina</taxon>
        <taxon>Pezizomycetes</taxon>
        <taxon>Pezizales</taxon>
        <taxon>Pyronemataceae</taxon>
        <taxon>Pyronema</taxon>
    </lineage>
</organism>
<name>U4KYT5_PYROM</name>
<keyword evidence="5" id="KW-0687">Ribonucleoprotein</keyword>
<dbReference type="STRING" id="1076935.U4KYT5"/>
<reference evidence="9 10" key="1">
    <citation type="journal article" date="2013" name="PLoS Genet.">
        <title>The genome and development-dependent transcriptomes of Pyronema confluens: a window into fungal evolution.</title>
        <authorList>
            <person name="Traeger S."/>
            <person name="Altegoer F."/>
            <person name="Freitag M."/>
            <person name="Gabaldon T."/>
            <person name="Kempken F."/>
            <person name="Kumar A."/>
            <person name="Marcet-Houben M."/>
            <person name="Poggeler S."/>
            <person name="Stajich J.E."/>
            <person name="Nowrousian M."/>
        </authorList>
    </citation>
    <scope>NUCLEOTIDE SEQUENCE [LARGE SCALE GENOMIC DNA]</scope>
    <source>
        <strain evidence="10">CBS 100304</strain>
        <tissue evidence="9">Vegetative mycelium</tissue>
    </source>
</reference>
<evidence type="ECO:0000313" key="10">
    <source>
        <dbReference type="Proteomes" id="UP000018144"/>
    </source>
</evidence>
<sequence>MPIKLRPKDVAYVKKGTVRQNWSAATLYNLSRLERIRTAGRTFFQQKYKAKQITRVYHGEHLTKRQWQNIFKTSLKSVVPMNTRDMASSDGSEFGAGRGSGLSVEARKAAAVPYMNQTFAPMERRLDMAIFRAMFASSALQARQFVIHGFVKVNGQKMPHPQYMLNPGDMFSVDLDKVLFATGAPKGLPRSQDPKWINRKRSDAQNADNEAVAAEKKAAAEERKAAALAKAEAARETDAAKEAPKEGEEAVEGEANGVKVNKKKEKEAGSNWWDDPNRDKTFDPSKPYRTPWRPRYFLSAFAFIPKYLEVNHNIGHAVYLRDPVAKPGQSEVPTPFHSETLQLAYAWFLRRR</sequence>
<protein>
    <submittedName>
        <fullName evidence="9">Similar to 37S ribosomal protein NAM9, mitochondrial acc. no. P27929</fullName>
    </submittedName>
</protein>
<dbReference type="Proteomes" id="UP000018144">
    <property type="component" value="Unassembled WGS sequence"/>
</dbReference>
<dbReference type="Pfam" id="PF01479">
    <property type="entry name" value="S4"/>
    <property type="match status" value="1"/>
</dbReference>
<evidence type="ECO:0000256" key="7">
    <source>
        <dbReference type="SAM" id="MobiDB-lite"/>
    </source>
</evidence>
<dbReference type="PROSITE" id="PS50889">
    <property type="entry name" value="S4"/>
    <property type="match status" value="1"/>
</dbReference>
<feature type="compositionally biased region" description="Basic and acidic residues" evidence="7">
    <location>
        <begin position="232"/>
        <end position="248"/>
    </location>
</feature>
<feature type="region of interest" description="Disordered" evidence="7">
    <location>
        <begin position="228"/>
        <end position="281"/>
    </location>
</feature>
<dbReference type="PANTHER" id="PTHR11831:SF4">
    <property type="entry name" value="SMALL RIBOSOMAL SUBUNIT PROTEIN US4M"/>
    <property type="match status" value="1"/>
</dbReference>
<gene>
    <name evidence="9" type="ORF">PCON_07150</name>
</gene>
<evidence type="ECO:0000313" key="9">
    <source>
        <dbReference type="EMBL" id="CCX07561.1"/>
    </source>
</evidence>
<dbReference type="GO" id="GO:0042274">
    <property type="term" value="P:ribosomal small subunit biogenesis"/>
    <property type="evidence" value="ECO:0007669"/>
    <property type="project" value="TreeGrafter"/>
</dbReference>
<evidence type="ECO:0000256" key="3">
    <source>
        <dbReference type="ARBA" id="ARBA00022884"/>
    </source>
</evidence>
<evidence type="ECO:0000256" key="1">
    <source>
        <dbReference type="ARBA" id="ARBA00007465"/>
    </source>
</evidence>